<reference evidence="1 2" key="1">
    <citation type="submission" date="2017-09" db="EMBL/GenBank/DDBJ databases">
        <title>Large-scale bioinformatics analysis of Bacillus genomes uncovers conserved roles of natural products in bacterial physiology.</title>
        <authorList>
            <consortium name="Agbiome Team Llc"/>
            <person name="Bleich R.M."/>
            <person name="Grubbs K.J."/>
            <person name="Santa Maria K.C."/>
            <person name="Allen S.E."/>
            <person name="Farag S."/>
            <person name="Shank E.A."/>
            <person name="Bowers A."/>
        </authorList>
    </citation>
    <scope>NUCLEOTIDE SEQUENCE [LARGE SCALE GENOMIC DNA]</scope>
    <source>
        <strain evidence="1 2">AFS009893</strain>
    </source>
</reference>
<accession>A0A2C3V3U8</accession>
<sequence length="59" mass="6995">MRLREIKIFYKIMKIKKIITGRDKIVKLESCISKVLAKLLGGINFIFFMEGFYNVQTCY</sequence>
<dbReference type="EMBL" id="NUDP01000270">
    <property type="protein sequence ID" value="PEM58334.1"/>
    <property type="molecule type" value="Genomic_DNA"/>
</dbReference>
<evidence type="ECO:0000313" key="1">
    <source>
        <dbReference type="EMBL" id="PEM58334.1"/>
    </source>
</evidence>
<protein>
    <submittedName>
        <fullName evidence="1">Uncharacterized protein</fullName>
    </submittedName>
</protein>
<dbReference type="Proteomes" id="UP000219775">
    <property type="component" value="Unassembled WGS sequence"/>
</dbReference>
<comment type="caution">
    <text evidence="1">The sequence shown here is derived from an EMBL/GenBank/DDBJ whole genome shotgun (WGS) entry which is preliminary data.</text>
</comment>
<proteinExistence type="predicted"/>
<dbReference type="AlphaFoldDB" id="A0A2C3V3U8"/>
<name>A0A2C3V3U8_9BACI</name>
<gene>
    <name evidence="1" type="ORF">CN613_28905</name>
</gene>
<organism evidence="1 2">
    <name type="scientific">Bacillus pseudomycoides</name>
    <dbReference type="NCBI Taxonomy" id="64104"/>
    <lineage>
        <taxon>Bacteria</taxon>
        <taxon>Bacillati</taxon>
        <taxon>Bacillota</taxon>
        <taxon>Bacilli</taxon>
        <taxon>Bacillales</taxon>
        <taxon>Bacillaceae</taxon>
        <taxon>Bacillus</taxon>
        <taxon>Bacillus cereus group</taxon>
    </lineage>
</organism>
<evidence type="ECO:0000313" key="2">
    <source>
        <dbReference type="Proteomes" id="UP000219775"/>
    </source>
</evidence>